<sequence length="283" mass="31002">MTERVDIAGTDSAPEQGYVPTPEDIDAFHRDGVVCLRGALSPEWIATIERAIDAVLIDPGTGAKYADAAQRGFFQDSNNWRRIPALSDFVWRSPASRIASALLGSRKINFLQDHILVKEPNTDKPTLWHQDQPYSPIDGPDFLTMWIAVDSVPLDRSLRFVRGSHAPGVWYRPRHFATGALRDGDDPRWVPTPDIDGDPEAFPVISWPVEPGDIVVFQGLTLHGASGNNSASARRRVLSARWTGDDARFVRRAGPMSPPPPEADAPMDGAAVDCPAFPVVLGH</sequence>
<reference evidence="1 2" key="1">
    <citation type="submission" date="2023-07" db="EMBL/GenBank/DDBJ databases">
        <title>Genomic Encyclopedia of Type Strains, Phase IV (KMG-IV): sequencing the most valuable type-strain genomes for metagenomic binning, comparative biology and taxonomic classification.</title>
        <authorList>
            <person name="Goeker M."/>
        </authorList>
    </citation>
    <scope>NUCLEOTIDE SEQUENCE [LARGE SCALE GENOMIC DNA]</scope>
    <source>
        <strain evidence="1 2">B6-8</strain>
    </source>
</reference>
<keyword evidence="1" id="KW-0560">Oxidoreductase</keyword>
<accession>A0ABU0H1N8</accession>
<proteinExistence type="predicted"/>
<gene>
    <name evidence="1" type="ORF">QO014_000178</name>
</gene>
<dbReference type="RefSeq" id="WP_266346766.1">
    <property type="nucleotide sequence ID" value="NZ_JAPKNG010000001.1"/>
</dbReference>
<name>A0ABU0H1N8_9HYPH</name>
<dbReference type="Proteomes" id="UP001241603">
    <property type="component" value="Unassembled WGS sequence"/>
</dbReference>
<evidence type="ECO:0000313" key="2">
    <source>
        <dbReference type="Proteomes" id="UP001241603"/>
    </source>
</evidence>
<dbReference type="PANTHER" id="PTHR20883:SF49">
    <property type="entry name" value="PHYTANOYL-COA DIOXYGENASE"/>
    <property type="match status" value="1"/>
</dbReference>
<comment type="caution">
    <text evidence="1">The sequence shown here is derived from an EMBL/GenBank/DDBJ whole genome shotgun (WGS) entry which is preliminary data.</text>
</comment>
<dbReference type="Gene3D" id="2.60.120.620">
    <property type="entry name" value="q2cbj1_9rhob like domain"/>
    <property type="match status" value="1"/>
</dbReference>
<dbReference type="PANTHER" id="PTHR20883">
    <property type="entry name" value="PHYTANOYL-COA DIOXYGENASE DOMAIN CONTAINING 1"/>
    <property type="match status" value="1"/>
</dbReference>
<dbReference type="Pfam" id="PF05721">
    <property type="entry name" value="PhyH"/>
    <property type="match status" value="1"/>
</dbReference>
<dbReference type="SUPFAM" id="SSF51197">
    <property type="entry name" value="Clavaminate synthase-like"/>
    <property type="match status" value="1"/>
</dbReference>
<evidence type="ECO:0000313" key="1">
    <source>
        <dbReference type="EMBL" id="MDQ0435808.1"/>
    </source>
</evidence>
<dbReference type="EMBL" id="JAUSVO010000001">
    <property type="protein sequence ID" value="MDQ0435808.1"/>
    <property type="molecule type" value="Genomic_DNA"/>
</dbReference>
<protein>
    <submittedName>
        <fullName evidence="1">Ectoine hydroxylase-related dioxygenase (Phytanoyl-CoA dioxygenase family)</fullName>
    </submittedName>
</protein>
<dbReference type="GO" id="GO:0051213">
    <property type="term" value="F:dioxygenase activity"/>
    <property type="evidence" value="ECO:0007669"/>
    <property type="project" value="UniProtKB-KW"/>
</dbReference>
<dbReference type="InterPro" id="IPR008775">
    <property type="entry name" value="Phytyl_CoA_dOase-like"/>
</dbReference>
<keyword evidence="2" id="KW-1185">Reference proteome</keyword>
<keyword evidence="1" id="KW-0223">Dioxygenase</keyword>
<organism evidence="1 2">
    <name type="scientific">Kaistia dalseonensis</name>
    <dbReference type="NCBI Taxonomy" id="410840"/>
    <lineage>
        <taxon>Bacteria</taxon>
        <taxon>Pseudomonadati</taxon>
        <taxon>Pseudomonadota</taxon>
        <taxon>Alphaproteobacteria</taxon>
        <taxon>Hyphomicrobiales</taxon>
        <taxon>Kaistiaceae</taxon>
        <taxon>Kaistia</taxon>
    </lineage>
</organism>